<evidence type="ECO:0000256" key="1">
    <source>
        <dbReference type="ARBA" id="ARBA00006975"/>
    </source>
</evidence>
<dbReference type="GO" id="GO:0005739">
    <property type="term" value="C:mitochondrion"/>
    <property type="evidence" value="ECO:0007669"/>
    <property type="project" value="TreeGrafter"/>
</dbReference>
<evidence type="ECO:0000313" key="8">
    <source>
        <dbReference type="EMBL" id="GFH60396.1"/>
    </source>
</evidence>
<evidence type="ECO:0000313" key="9">
    <source>
        <dbReference type="Proteomes" id="UP001054902"/>
    </source>
</evidence>
<evidence type="ECO:0000256" key="4">
    <source>
        <dbReference type="ARBA" id="ARBA00073031"/>
    </source>
</evidence>
<gene>
    <name evidence="8" type="ORF">CTEN210_16872</name>
</gene>
<comment type="similarity">
    <text evidence="1 6">Belongs to the GroES chaperonin family.</text>
</comment>
<dbReference type="CDD" id="cd00320">
    <property type="entry name" value="cpn10"/>
    <property type="match status" value="2"/>
</dbReference>
<dbReference type="PANTHER" id="PTHR10772:SF63">
    <property type="entry name" value="20 KDA CHAPERONIN, CHLOROPLASTIC"/>
    <property type="match status" value="1"/>
</dbReference>
<evidence type="ECO:0000256" key="2">
    <source>
        <dbReference type="ARBA" id="ARBA00023186"/>
    </source>
</evidence>
<dbReference type="InterPro" id="IPR037124">
    <property type="entry name" value="Chaperonin_GroES_sf"/>
</dbReference>
<dbReference type="Pfam" id="PF00166">
    <property type="entry name" value="Cpn10"/>
    <property type="match status" value="2"/>
</dbReference>
<feature type="chain" id="PRO_5041940506" description="20 kDa chaperonin, chloroplastic" evidence="7">
    <location>
        <begin position="26"/>
        <end position="240"/>
    </location>
</feature>
<dbReference type="SMART" id="SM00883">
    <property type="entry name" value="Cpn10"/>
    <property type="match status" value="2"/>
</dbReference>
<dbReference type="Proteomes" id="UP001054902">
    <property type="component" value="Unassembled WGS sequence"/>
</dbReference>
<dbReference type="FunFam" id="2.30.33.40:FF:000001">
    <property type="entry name" value="10 kDa chaperonin"/>
    <property type="match status" value="2"/>
</dbReference>
<evidence type="ECO:0000256" key="5">
    <source>
        <dbReference type="ARBA" id="ARBA00079398"/>
    </source>
</evidence>
<dbReference type="EMBL" id="BLLK01000069">
    <property type="protein sequence ID" value="GFH60396.1"/>
    <property type="molecule type" value="Genomic_DNA"/>
</dbReference>
<organism evidence="8 9">
    <name type="scientific">Chaetoceros tenuissimus</name>
    <dbReference type="NCBI Taxonomy" id="426638"/>
    <lineage>
        <taxon>Eukaryota</taxon>
        <taxon>Sar</taxon>
        <taxon>Stramenopiles</taxon>
        <taxon>Ochrophyta</taxon>
        <taxon>Bacillariophyta</taxon>
        <taxon>Coscinodiscophyceae</taxon>
        <taxon>Chaetocerotophycidae</taxon>
        <taxon>Chaetocerotales</taxon>
        <taxon>Chaetocerotaceae</taxon>
        <taxon>Chaetoceros</taxon>
    </lineage>
</organism>
<dbReference type="GO" id="GO:0046872">
    <property type="term" value="F:metal ion binding"/>
    <property type="evidence" value="ECO:0007669"/>
    <property type="project" value="TreeGrafter"/>
</dbReference>
<dbReference type="Gene3D" id="2.30.33.40">
    <property type="entry name" value="GroES chaperonin"/>
    <property type="match status" value="2"/>
</dbReference>
<protein>
    <recommendedName>
        <fullName evidence="4">20 kDa chaperonin, chloroplastic</fullName>
    </recommendedName>
    <alternativeName>
        <fullName evidence="3">Chaperonin 10</fullName>
    </alternativeName>
    <alternativeName>
        <fullName evidence="5">Protein Cpn21</fullName>
    </alternativeName>
</protein>
<dbReference type="PRINTS" id="PR00297">
    <property type="entry name" value="CHAPERONIN10"/>
</dbReference>
<evidence type="ECO:0000256" key="6">
    <source>
        <dbReference type="RuleBase" id="RU003479"/>
    </source>
</evidence>
<name>A0AAD3DBU0_9STRA</name>
<dbReference type="GO" id="GO:0051087">
    <property type="term" value="F:protein-folding chaperone binding"/>
    <property type="evidence" value="ECO:0007669"/>
    <property type="project" value="TreeGrafter"/>
</dbReference>
<dbReference type="GO" id="GO:0044183">
    <property type="term" value="F:protein folding chaperone"/>
    <property type="evidence" value="ECO:0007669"/>
    <property type="project" value="InterPro"/>
</dbReference>
<feature type="signal peptide" evidence="7">
    <location>
        <begin position="1"/>
        <end position="25"/>
    </location>
</feature>
<evidence type="ECO:0000256" key="7">
    <source>
        <dbReference type="SAM" id="SignalP"/>
    </source>
</evidence>
<proteinExistence type="inferred from homology"/>
<dbReference type="InterPro" id="IPR011032">
    <property type="entry name" value="GroES-like_sf"/>
</dbReference>
<sequence length="240" mass="25797">MRFFAITTSLLLACQAGAFAPSVQGVRSTSLNAETLEGWKIKGNIKPVNNFILIKKALDQKETDSGILLSNQAKIVKTEGTVADVGPGKPHPDSGILYPMPVETGDSVVYGKYDGTEVVLDGEKHSLIRDTDILVKFKDGPLSEENVEVVNDSLLVEVQTREEETSGGLLLAATKDDSQRPSTGVVVKVGPGKMAQNGELMPMNVAVGDNVKFMDFAGNEIKIGDKEYSVVKMPEVLAKF</sequence>
<dbReference type="AlphaFoldDB" id="A0AAD3DBU0"/>
<dbReference type="InterPro" id="IPR020818">
    <property type="entry name" value="Chaperonin_GroES"/>
</dbReference>
<keyword evidence="9" id="KW-1185">Reference proteome</keyword>
<dbReference type="GO" id="GO:0005524">
    <property type="term" value="F:ATP binding"/>
    <property type="evidence" value="ECO:0007669"/>
    <property type="project" value="InterPro"/>
</dbReference>
<dbReference type="PANTHER" id="PTHR10772">
    <property type="entry name" value="10 KDA HEAT SHOCK PROTEIN"/>
    <property type="match status" value="1"/>
</dbReference>
<comment type="caution">
    <text evidence="8">The sequence shown here is derived from an EMBL/GenBank/DDBJ whole genome shotgun (WGS) entry which is preliminary data.</text>
</comment>
<keyword evidence="2 6" id="KW-0143">Chaperone</keyword>
<keyword evidence="7" id="KW-0732">Signal</keyword>
<reference evidence="8 9" key="1">
    <citation type="journal article" date="2021" name="Sci. Rep.">
        <title>The genome of the diatom Chaetoceros tenuissimus carries an ancient integrated fragment of an extant virus.</title>
        <authorList>
            <person name="Hongo Y."/>
            <person name="Kimura K."/>
            <person name="Takaki Y."/>
            <person name="Yoshida Y."/>
            <person name="Baba S."/>
            <person name="Kobayashi G."/>
            <person name="Nagasaki K."/>
            <person name="Hano T."/>
            <person name="Tomaru Y."/>
        </authorList>
    </citation>
    <scope>NUCLEOTIDE SEQUENCE [LARGE SCALE GENOMIC DNA]</scope>
    <source>
        <strain evidence="8 9">NIES-3715</strain>
    </source>
</reference>
<dbReference type="GO" id="GO:0051082">
    <property type="term" value="F:unfolded protein binding"/>
    <property type="evidence" value="ECO:0007669"/>
    <property type="project" value="TreeGrafter"/>
</dbReference>
<dbReference type="SUPFAM" id="SSF50129">
    <property type="entry name" value="GroES-like"/>
    <property type="match status" value="2"/>
</dbReference>
<accession>A0AAD3DBU0</accession>
<evidence type="ECO:0000256" key="3">
    <source>
        <dbReference type="ARBA" id="ARBA00031971"/>
    </source>
</evidence>